<keyword evidence="1" id="KW-0812">Transmembrane</keyword>
<evidence type="ECO:0000313" key="2">
    <source>
        <dbReference type="EMBL" id="UTJ07847.1"/>
    </source>
</evidence>
<sequence>MKKVYFKVISIFPIAISVGFMTFITAWFCLYMGWTVWLSFLSWALYFLHGGTAQKGLSAFVSFLYGIILAQFAIWYIEFLFSITQQEAWWNDYIIPSSVFIVAAIITLTMRINESWASFIPAVYIGTVFRFAFIDLSLANENINKIVPDLVFPILFGLVIGWCTVTLLVFLDKVGLSQWHRRWEVE</sequence>
<feature type="transmembrane region" description="Helical" evidence="1">
    <location>
        <begin position="118"/>
        <end position="138"/>
    </location>
</feature>
<feature type="transmembrane region" description="Helical" evidence="1">
    <location>
        <begin position="150"/>
        <end position="171"/>
    </location>
</feature>
<evidence type="ECO:0000256" key="1">
    <source>
        <dbReference type="SAM" id="Phobius"/>
    </source>
</evidence>
<dbReference type="InterPro" id="IPR009476">
    <property type="entry name" value="DUF1097"/>
</dbReference>
<dbReference type="EMBL" id="CP100595">
    <property type="protein sequence ID" value="UTJ07847.1"/>
    <property type="molecule type" value="Genomic_DNA"/>
</dbReference>
<gene>
    <name evidence="2" type="ORF">NJU99_07045</name>
</gene>
<name>A0ABY5E6S8_9BACT</name>
<accession>A0ABY5E6S8</accession>
<organism evidence="2 3">
    <name type="scientific">Arcobacter roscoffensis</name>
    <dbReference type="NCBI Taxonomy" id="2961520"/>
    <lineage>
        <taxon>Bacteria</taxon>
        <taxon>Pseudomonadati</taxon>
        <taxon>Campylobacterota</taxon>
        <taxon>Epsilonproteobacteria</taxon>
        <taxon>Campylobacterales</taxon>
        <taxon>Arcobacteraceae</taxon>
        <taxon>Arcobacter</taxon>
    </lineage>
</organism>
<dbReference type="Proteomes" id="UP001060012">
    <property type="component" value="Chromosome"/>
</dbReference>
<feature type="transmembrane region" description="Helical" evidence="1">
    <location>
        <begin position="57"/>
        <end position="81"/>
    </location>
</feature>
<dbReference type="Pfam" id="PF06496">
    <property type="entry name" value="DUF1097"/>
    <property type="match status" value="1"/>
</dbReference>
<protein>
    <submittedName>
        <fullName evidence="2">DUF1097 domain-containing protein</fullName>
    </submittedName>
</protein>
<evidence type="ECO:0000313" key="3">
    <source>
        <dbReference type="Proteomes" id="UP001060012"/>
    </source>
</evidence>
<keyword evidence="1" id="KW-1133">Transmembrane helix</keyword>
<dbReference type="RefSeq" id="WP_254578021.1">
    <property type="nucleotide sequence ID" value="NZ_CP100595.1"/>
</dbReference>
<keyword evidence="1" id="KW-0472">Membrane</keyword>
<reference evidence="2" key="1">
    <citation type="submission" date="2022-07" db="EMBL/GenBank/DDBJ databases">
        <title>Arcobacter roscoffensis sp. nov., a marine bacterium isolated from coastal seawater collected from Roscoff, France.</title>
        <authorList>
            <person name="Pascual J."/>
            <person name="Lepeaux C."/>
            <person name="Methner A."/>
            <person name="Overmann J."/>
        </authorList>
    </citation>
    <scope>NUCLEOTIDE SEQUENCE</scope>
    <source>
        <strain evidence="2">ARW1-2F2</strain>
    </source>
</reference>
<feature type="transmembrane region" description="Helical" evidence="1">
    <location>
        <begin position="12"/>
        <end position="37"/>
    </location>
</feature>
<feature type="transmembrane region" description="Helical" evidence="1">
    <location>
        <begin position="93"/>
        <end position="112"/>
    </location>
</feature>
<keyword evidence="3" id="KW-1185">Reference proteome</keyword>
<proteinExistence type="predicted"/>